<dbReference type="AlphaFoldDB" id="A0AAV7TVF6"/>
<feature type="compositionally biased region" description="Polar residues" evidence="1">
    <location>
        <begin position="15"/>
        <end position="26"/>
    </location>
</feature>
<evidence type="ECO:0000313" key="3">
    <source>
        <dbReference type="Proteomes" id="UP001066276"/>
    </source>
</evidence>
<accession>A0AAV7TVF6</accession>
<keyword evidence="3" id="KW-1185">Reference proteome</keyword>
<feature type="compositionally biased region" description="Basic residues" evidence="1">
    <location>
        <begin position="1"/>
        <end position="13"/>
    </location>
</feature>
<dbReference type="Proteomes" id="UP001066276">
    <property type="component" value="Chromosome 3_2"/>
</dbReference>
<evidence type="ECO:0000256" key="1">
    <source>
        <dbReference type="SAM" id="MobiDB-lite"/>
    </source>
</evidence>
<name>A0AAV7TVF6_PLEWA</name>
<feature type="region of interest" description="Disordered" evidence="1">
    <location>
        <begin position="1"/>
        <end position="29"/>
    </location>
</feature>
<protein>
    <submittedName>
        <fullName evidence="2">Uncharacterized protein</fullName>
    </submittedName>
</protein>
<proteinExistence type="predicted"/>
<dbReference type="EMBL" id="JANPWB010000006">
    <property type="protein sequence ID" value="KAJ1179799.1"/>
    <property type="molecule type" value="Genomic_DNA"/>
</dbReference>
<reference evidence="2" key="1">
    <citation type="journal article" date="2022" name="bioRxiv">
        <title>Sequencing and chromosome-scale assembly of the giantPleurodeles waltlgenome.</title>
        <authorList>
            <person name="Brown T."/>
            <person name="Elewa A."/>
            <person name="Iarovenko S."/>
            <person name="Subramanian E."/>
            <person name="Araus A.J."/>
            <person name="Petzold A."/>
            <person name="Susuki M."/>
            <person name="Suzuki K.-i.T."/>
            <person name="Hayashi T."/>
            <person name="Toyoda A."/>
            <person name="Oliveira C."/>
            <person name="Osipova E."/>
            <person name="Leigh N.D."/>
            <person name="Simon A."/>
            <person name="Yun M.H."/>
        </authorList>
    </citation>
    <scope>NUCLEOTIDE SEQUENCE</scope>
    <source>
        <strain evidence="2">20211129_DDA</strain>
        <tissue evidence="2">Liver</tissue>
    </source>
</reference>
<gene>
    <name evidence="2" type="ORF">NDU88_005032</name>
</gene>
<evidence type="ECO:0000313" key="2">
    <source>
        <dbReference type="EMBL" id="KAJ1179799.1"/>
    </source>
</evidence>
<comment type="caution">
    <text evidence="2">The sequence shown here is derived from an EMBL/GenBank/DDBJ whole genome shotgun (WGS) entry which is preliminary data.</text>
</comment>
<sequence>MGAPPHRARRPGRRNTSYPETKSVTDQKPAAGAAMALDLLGEGGQLTTLEKDNAEVLLWLMGDCGLRKPASRFALQMERSSIYVPKRNIGNTDCDVRSGIAFFG</sequence>
<organism evidence="2 3">
    <name type="scientific">Pleurodeles waltl</name>
    <name type="common">Iberian ribbed newt</name>
    <dbReference type="NCBI Taxonomy" id="8319"/>
    <lineage>
        <taxon>Eukaryota</taxon>
        <taxon>Metazoa</taxon>
        <taxon>Chordata</taxon>
        <taxon>Craniata</taxon>
        <taxon>Vertebrata</taxon>
        <taxon>Euteleostomi</taxon>
        <taxon>Amphibia</taxon>
        <taxon>Batrachia</taxon>
        <taxon>Caudata</taxon>
        <taxon>Salamandroidea</taxon>
        <taxon>Salamandridae</taxon>
        <taxon>Pleurodelinae</taxon>
        <taxon>Pleurodeles</taxon>
    </lineage>
</organism>